<dbReference type="EMBL" id="VDMA02000040">
    <property type="protein sequence ID" value="KAB8174032.1"/>
    <property type="molecule type" value="Genomic_DNA"/>
</dbReference>
<gene>
    <name evidence="1" type="ORF">FH610_040970</name>
</gene>
<sequence length="66" mass="6535">MAQGFGATVAEAPPVQPSPVAVAVIRALLVPSAGPLVTVNVAVRVRPGADAGRWTVAGVAVHPWAG</sequence>
<name>A0A5N6B152_9ACTN</name>
<dbReference type="RefSeq" id="WP_139580633.1">
    <property type="nucleotide sequence ID" value="NZ_VDMA02000040.1"/>
</dbReference>
<protein>
    <submittedName>
        <fullName evidence="1">Uncharacterized protein</fullName>
    </submittedName>
</protein>
<organism evidence="1 2">
    <name type="scientific">Microbispora catharanthi</name>
    <dbReference type="NCBI Taxonomy" id="1712871"/>
    <lineage>
        <taxon>Bacteria</taxon>
        <taxon>Bacillati</taxon>
        <taxon>Actinomycetota</taxon>
        <taxon>Actinomycetes</taxon>
        <taxon>Streptosporangiales</taxon>
        <taxon>Streptosporangiaceae</taxon>
        <taxon>Microbispora</taxon>
    </lineage>
</organism>
<dbReference type="AlphaFoldDB" id="A0A5N6B152"/>
<proteinExistence type="predicted"/>
<accession>A0A5N6B152</accession>
<evidence type="ECO:0000313" key="2">
    <source>
        <dbReference type="Proteomes" id="UP000313066"/>
    </source>
</evidence>
<evidence type="ECO:0000313" key="1">
    <source>
        <dbReference type="EMBL" id="KAB8174032.1"/>
    </source>
</evidence>
<reference evidence="1 2" key="1">
    <citation type="submission" date="2019-10" db="EMBL/GenBank/DDBJ databases">
        <title>Nonomuraea sp. nov., isolated from Phyllanthus amarus.</title>
        <authorList>
            <person name="Klykleung N."/>
            <person name="Tanasupawat S."/>
        </authorList>
    </citation>
    <scope>NUCLEOTIDE SEQUENCE [LARGE SCALE GENOMIC DNA]</scope>
    <source>
        <strain evidence="1 2">CR1-09</strain>
    </source>
</reference>
<dbReference type="Proteomes" id="UP000313066">
    <property type="component" value="Unassembled WGS sequence"/>
</dbReference>
<comment type="caution">
    <text evidence="1">The sequence shown here is derived from an EMBL/GenBank/DDBJ whole genome shotgun (WGS) entry which is preliminary data.</text>
</comment>
<keyword evidence="2" id="KW-1185">Reference proteome</keyword>